<reference evidence="1 2" key="1">
    <citation type="submission" date="2011-10" db="EMBL/GenBank/DDBJ databases">
        <authorList>
            <person name="Genoscope - CEA"/>
        </authorList>
    </citation>
    <scope>NUCLEOTIDE SEQUENCE [LARGE SCALE GENOMIC DNA]</scope>
    <source>
        <strain evidence="1 2">RCC 1105</strain>
    </source>
</reference>
<dbReference type="Proteomes" id="UP000198341">
    <property type="component" value="Chromosome 3"/>
</dbReference>
<protein>
    <submittedName>
        <fullName evidence="1">Unnamed protein product</fullName>
    </submittedName>
</protein>
<evidence type="ECO:0000313" key="2">
    <source>
        <dbReference type="Proteomes" id="UP000198341"/>
    </source>
</evidence>
<evidence type="ECO:0000313" key="1">
    <source>
        <dbReference type="EMBL" id="CCO15890.1"/>
    </source>
</evidence>
<dbReference type="EMBL" id="FO082276">
    <property type="protein sequence ID" value="CCO15890.1"/>
    <property type="molecule type" value="Genomic_DNA"/>
</dbReference>
<dbReference type="RefSeq" id="XP_007514453.1">
    <property type="nucleotide sequence ID" value="XM_007514391.1"/>
</dbReference>
<keyword evidence="2" id="KW-1185">Reference proteome</keyword>
<proteinExistence type="predicted"/>
<organism evidence="1 2">
    <name type="scientific">Bathycoccus prasinos</name>
    <dbReference type="NCBI Taxonomy" id="41875"/>
    <lineage>
        <taxon>Eukaryota</taxon>
        <taxon>Viridiplantae</taxon>
        <taxon>Chlorophyta</taxon>
        <taxon>Mamiellophyceae</taxon>
        <taxon>Mamiellales</taxon>
        <taxon>Bathycoccaceae</taxon>
        <taxon>Bathycoccus</taxon>
    </lineage>
</organism>
<sequence>MKRTRYLLRAAVQGSGTRLKSTLVGGKLLSGSKFLAECEPYKRIVAVAIPSDFRSRDVDDAKKTNENENDKPCANCIGISQTNFYHSLAEPKSVAMVRSKTGVPPYATIARQLLRIAKEETRLAGVLFITTERGAVDESDATRFKDGIVKEAKELQRQHQGEKGGTCLLENVPMGFSDVDDEREGSWRELGNAREEEEGESWAPAAARASARRLRTFLEKEQGALNTFG</sequence>
<dbReference type="KEGG" id="bpg:Bathy03g03670"/>
<name>K8ETV8_9CHLO</name>
<accession>K8ETV8</accession>
<dbReference type="AlphaFoldDB" id="K8ETV8"/>
<dbReference type="GeneID" id="19016904"/>
<gene>
    <name evidence="1" type="ORF">Bathy03g03670</name>
</gene>